<sequence>MKQEELKKLMDSGESETVEFKTSFDKEVVETSGAFANTKGGVLLIGASDRGEIKGIRIGKETLKDWANQISQSTEPRVIPEIELGEVDGKSLVIIRIKEFPIKPVAVRGRYFRRVGNSNRIMGMQEIAQMHFHSAGMSWDKLPARDASIDDIDLDKVKRYIKRANEASRRKIEDDEKPLQVLEKLELIKEGQPTWAAILLFRKDPQRFLSQGVIHCGRFKEETIVIDDRMIEGTIIEQVDEAMDFIRKNINVQFVMTGRPAREQIWDYPLEA</sequence>
<dbReference type="Proteomes" id="UP000576480">
    <property type="component" value="Unassembled WGS sequence"/>
</dbReference>
<dbReference type="Pfam" id="PF04326">
    <property type="entry name" value="SLFN_AlbA_2"/>
    <property type="match status" value="1"/>
</dbReference>
<keyword evidence="2" id="KW-0547">Nucleotide-binding</keyword>
<feature type="non-terminal residue" evidence="2">
    <location>
        <position position="272"/>
    </location>
</feature>
<accession>A0A6V8PU18</accession>
<keyword evidence="2" id="KW-0347">Helicase</keyword>
<dbReference type="InterPro" id="IPR038461">
    <property type="entry name" value="Schlafen_AlbA_2_dom_sf"/>
</dbReference>
<dbReference type="InterPro" id="IPR007421">
    <property type="entry name" value="Schlafen_AlbA_2_dom"/>
</dbReference>
<organism evidence="2 3">
    <name type="scientific">Candidatus Hakubella thermalkaliphila</name>
    <dbReference type="NCBI Taxonomy" id="2754717"/>
    <lineage>
        <taxon>Bacteria</taxon>
        <taxon>Bacillati</taxon>
        <taxon>Actinomycetota</taxon>
        <taxon>Actinomycetota incertae sedis</taxon>
        <taxon>Candidatus Hakubellales</taxon>
        <taxon>Candidatus Hakubellaceae</taxon>
        <taxon>Candidatus Hakubella</taxon>
    </lineage>
</organism>
<feature type="domain" description="Schlafen AlbA-2" evidence="1">
    <location>
        <begin position="14"/>
        <end position="122"/>
    </location>
</feature>
<protein>
    <submittedName>
        <fullName evidence="2">ATP-dependent DNA helicase RecG</fullName>
    </submittedName>
</protein>
<evidence type="ECO:0000313" key="3">
    <source>
        <dbReference type="Proteomes" id="UP000576480"/>
    </source>
</evidence>
<dbReference type="PANTHER" id="PTHR30595">
    <property type="entry name" value="GLPR-RELATED TRANSCRIPTIONAL REPRESSOR"/>
    <property type="match status" value="1"/>
</dbReference>
<name>A0A6V8PU18_9ACTN</name>
<dbReference type="Gene3D" id="3.30.950.30">
    <property type="entry name" value="Schlafen, AAA domain"/>
    <property type="match status" value="1"/>
</dbReference>
<keyword evidence="2" id="KW-0378">Hydrolase</keyword>
<gene>
    <name evidence="2" type="ORF">HKBW3S43_01685</name>
</gene>
<evidence type="ECO:0000259" key="1">
    <source>
        <dbReference type="Pfam" id="PF04326"/>
    </source>
</evidence>
<dbReference type="AlphaFoldDB" id="A0A6V8PU18"/>
<keyword evidence="2" id="KW-0067">ATP-binding</keyword>
<proteinExistence type="predicted"/>
<reference evidence="2 3" key="1">
    <citation type="journal article" date="2020" name="Front. Microbiol.">
        <title>Single-cell genomics of novel Actinobacteria with the Wood-Ljungdahl pathway discovered in a serpentinizing system.</title>
        <authorList>
            <person name="Merino N."/>
            <person name="Kawai M."/>
            <person name="Boyd E.S."/>
            <person name="Colman D.R."/>
            <person name="McGlynn S.E."/>
            <person name="Nealson K.H."/>
            <person name="Kurokawa K."/>
            <person name="Hongoh Y."/>
        </authorList>
    </citation>
    <scope>NUCLEOTIDE SEQUENCE [LARGE SCALE GENOMIC DNA]</scope>
    <source>
        <strain evidence="2 3">S43</strain>
    </source>
</reference>
<dbReference type="EMBL" id="BLSB01000276">
    <property type="protein sequence ID" value="GFP35898.1"/>
    <property type="molecule type" value="Genomic_DNA"/>
</dbReference>
<dbReference type="RefSeq" id="WP_176230369.1">
    <property type="nucleotide sequence ID" value="NZ_BLSB01000276.1"/>
</dbReference>
<evidence type="ECO:0000313" key="2">
    <source>
        <dbReference type="EMBL" id="GFP35898.1"/>
    </source>
</evidence>
<dbReference type="GO" id="GO:0004386">
    <property type="term" value="F:helicase activity"/>
    <property type="evidence" value="ECO:0007669"/>
    <property type="project" value="UniProtKB-KW"/>
</dbReference>
<comment type="caution">
    <text evidence="2">The sequence shown here is derived from an EMBL/GenBank/DDBJ whole genome shotgun (WGS) entry which is preliminary data.</text>
</comment>
<dbReference type="PANTHER" id="PTHR30595:SF6">
    <property type="entry name" value="SCHLAFEN ALBA-2 DOMAIN-CONTAINING PROTEIN"/>
    <property type="match status" value="1"/>
</dbReference>